<feature type="transmembrane region" description="Helical" evidence="1">
    <location>
        <begin position="235"/>
        <end position="257"/>
    </location>
</feature>
<proteinExistence type="predicted"/>
<protein>
    <submittedName>
        <fullName evidence="2">MFS transporter</fullName>
    </submittedName>
</protein>
<feature type="transmembrane region" description="Helical" evidence="1">
    <location>
        <begin position="323"/>
        <end position="344"/>
    </location>
</feature>
<sequence length="384" mass="38679">MLLYPVYALLFTAHGLSPAEVSSLFVLWSVTTFALEIPSGVWSDLFSRRLLLVLAPLLGGTGFALWTFLPSYPAFACGFVLWGAGSALRSGTVQALVYEQLAARGESAAYARLAGRAQALGVTAALLADALAALVLPDGGYLAVGTASVGVCALTACVALTFPRTAPDATPDPDALPAEGVRGAEDQCGGMAVLLAGMRQVARGSGVARGVVVVSVVTGATALDEYVPFLAQSTGVGPGIVPLLVMLVTAGAAVGGWLAGRGERWAQRVLGGGVLALVAGALLIVWGSPEGTALVGAAFGAFSWTIAHTEARLQDRIEDGARATVLSLAGFGSEVVAVAVYGAYALGSGWAGPGPLFAAASCLFLPVVLALRRGAAPGWGGRGG</sequence>
<keyword evidence="1" id="KW-1133">Transmembrane helix</keyword>
<dbReference type="InterPro" id="IPR053160">
    <property type="entry name" value="MFS_DHA3_Transporter"/>
</dbReference>
<feature type="transmembrane region" description="Helical" evidence="1">
    <location>
        <begin position="142"/>
        <end position="162"/>
    </location>
</feature>
<feature type="transmembrane region" description="Helical" evidence="1">
    <location>
        <begin position="206"/>
        <end position="223"/>
    </location>
</feature>
<dbReference type="CDD" id="cd06174">
    <property type="entry name" value="MFS"/>
    <property type="match status" value="1"/>
</dbReference>
<dbReference type="InterPro" id="IPR011701">
    <property type="entry name" value="MFS"/>
</dbReference>
<dbReference type="Pfam" id="PF07690">
    <property type="entry name" value="MFS_1"/>
    <property type="match status" value="1"/>
</dbReference>
<organism evidence="2 3">
    <name type="scientific">Streptomyces iconiensis</name>
    <dbReference type="NCBI Taxonomy" id="1384038"/>
    <lineage>
        <taxon>Bacteria</taxon>
        <taxon>Bacillati</taxon>
        <taxon>Actinomycetota</taxon>
        <taxon>Actinomycetes</taxon>
        <taxon>Kitasatosporales</taxon>
        <taxon>Streptomycetaceae</taxon>
        <taxon>Streptomyces</taxon>
    </lineage>
</organism>
<evidence type="ECO:0000256" key="1">
    <source>
        <dbReference type="SAM" id="Phobius"/>
    </source>
</evidence>
<comment type="caution">
    <text evidence="2">The sequence shown here is derived from an EMBL/GenBank/DDBJ whole genome shotgun (WGS) entry which is preliminary data.</text>
</comment>
<dbReference type="Gene3D" id="1.20.1250.20">
    <property type="entry name" value="MFS general substrate transporter like domains"/>
    <property type="match status" value="1"/>
</dbReference>
<feature type="transmembrane region" description="Helical" evidence="1">
    <location>
        <begin position="50"/>
        <end position="69"/>
    </location>
</feature>
<feature type="transmembrane region" description="Helical" evidence="1">
    <location>
        <begin position="293"/>
        <end position="311"/>
    </location>
</feature>
<feature type="transmembrane region" description="Helical" evidence="1">
    <location>
        <begin position="269"/>
        <end position="287"/>
    </location>
</feature>
<dbReference type="RefSeq" id="WP_274047387.1">
    <property type="nucleotide sequence ID" value="NZ_JANCPR020000048.1"/>
</dbReference>
<feature type="transmembrane region" description="Helical" evidence="1">
    <location>
        <begin position="350"/>
        <end position="371"/>
    </location>
</feature>
<dbReference type="InterPro" id="IPR036259">
    <property type="entry name" value="MFS_trans_sf"/>
</dbReference>
<gene>
    <name evidence="2" type="ORF">NMN56_034375</name>
</gene>
<dbReference type="PANTHER" id="PTHR23530:SF1">
    <property type="entry name" value="PERMEASE, MAJOR FACILITATOR SUPERFAMILY-RELATED"/>
    <property type="match status" value="1"/>
</dbReference>
<dbReference type="Proteomes" id="UP001214441">
    <property type="component" value="Unassembled WGS sequence"/>
</dbReference>
<feature type="transmembrane region" description="Helical" evidence="1">
    <location>
        <begin position="25"/>
        <end position="43"/>
    </location>
</feature>
<keyword evidence="1" id="KW-0812">Transmembrane</keyword>
<keyword evidence="1" id="KW-0472">Membrane</keyword>
<evidence type="ECO:0000313" key="3">
    <source>
        <dbReference type="Proteomes" id="UP001214441"/>
    </source>
</evidence>
<evidence type="ECO:0000313" key="2">
    <source>
        <dbReference type="EMBL" id="MDJ1136941.1"/>
    </source>
</evidence>
<dbReference type="EMBL" id="JANCPR020000048">
    <property type="protein sequence ID" value="MDJ1136941.1"/>
    <property type="molecule type" value="Genomic_DNA"/>
</dbReference>
<reference evidence="2 3" key="1">
    <citation type="submission" date="2023-05" db="EMBL/GenBank/DDBJ databases">
        <title>Streptantibioticus silvisoli sp. nov., acidotolerant actinomycetes 1 from pine litter.</title>
        <authorList>
            <person name="Swiecimska M."/>
            <person name="Golinska P."/>
            <person name="Sangal V."/>
            <person name="Wachnowicz B."/>
            <person name="Goodfellow M."/>
        </authorList>
    </citation>
    <scope>NUCLEOTIDE SEQUENCE [LARGE SCALE GENOMIC DNA]</scope>
    <source>
        <strain evidence="2 3">DSM 42109</strain>
    </source>
</reference>
<dbReference type="PANTHER" id="PTHR23530">
    <property type="entry name" value="TRANSPORT PROTEIN-RELATED"/>
    <property type="match status" value="1"/>
</dbReference>
<name>A0ABT7A6L0_9ACTN</name>
<keyword evidence="3" id="KW-1185">Reference proteome</keyword>
<dbReference type="SUPFAM" id="SSF103473">
    <property type="entry name" value="MFS general substrate transporter"/>
    <property type="match status" value="1"/>
</dbReference>
<accession>A0ABT7A6L0</accession>